<feature type="coiled-coil region" evidence="3">
    <location>
        <begin position="9"/>
        <end position="36"/>
    </location>
</feature>
<feature type="compositionally biased region" description="Acidic residues" evidence="4">
    <location>
        <begin position="194"/>
        <end position="217"/>
    </location>
</feature>
<dbReference type="EMBL" id="JAAAJB010000072">
    <property type="protein sequence ID" value="KAG0267633.1"/>
    <property type="molecule type" value="Genomic_DNA"/>
</dbReference>
<dbReference type="Gene3D" id="3.30.1120.90">
    <property type="entry name" value="Nucleosome assembly protein"/>
    <property type="match status" value="1"/>
</dbReference>
<accession>A0A9P6UBB5</accession>
<dbReference type="PANTHER" id="PTHR11875">
    <property type="entry name" value="TESTIS-SPECIFIC Y-ENCODED PROTEIN"/>
    <property type="match status" value="1"/>
</dbReference>
<evidence type="ECO:0000256" key="3">
    <source>
        <dbReference type="SAM" id="Coils"/>
    </source>
</evidence>
<evidence type="ECO:0000313" key="5">
    <source>
        <dbReference type="EMBL" id="KAG0267633.1"/>
    </source>
</evidence>
<keyword evidence="3" id="KW-0175">Coiled coil</keyword>
<dbReference type="GO" id="GO:0006334">
    <property type="term" value="P:nucleosome assembly"/>
    <property type="evidence" value="ECO:0007669"/>
    <property type="project" value="InterPro"/>
</dbReference>
<dbReference type="Pfam" id="PF00956">
    <property type="entry name" value="NAP"/>
    <property type="match status" value="1"/>
</dbReference>
<dbReference type="GO" id="GO:0005634">
    <property type="term" value="C:nucleus"/>
    <property type="evidence" value="ECO:0007669"/>
    <property type="project" value="InterPro"/>
</dbReference>
<keyword evidence="6" id="KW-1185">Reference proteome</keyword>
<dbReference type="OrthoDB" id="19419at2759"/>
<dbReference type="SUPFAM" id="SSF143113">
    <property type="entry name" value="NAP-like"/>
    <property type="match status" value="1"/>
</dbReference>
<dbReference type="AlphaFoldDB" id="A0A9P6UBB5"/>
<dbReference type="InterPro" id="IPR037231">
    <property type="entry name" value="NAP-like_sf"/>
</dbReference>
<reference evidence="5" key="1">
    <citation type="journal article" date="2020" name="Fungal Divers.">
        <title>Resolving the Mortierellaceae phylogeny through synthesis of multi-gene phylogenetics and phylogenomics.</title>
        <authorList>
            <person name="Vandepol N."/>
            <person name="Liber J."/>
            <person name="Desiro A."/>
            <person name="Na H."/>
            <person name="Kennedy M."/>
            <person name="Barry K."/>
            <person name="Grigoriev I.V."/>
            <person name="Miller A.N."/>
            <person name="O'Donnell K."/>
            <person name="Stajich J.E."/>
            <person name="Bonito G."/>
        </authorList>
    </citation>
    <scope>NUCLEOTIDE SEQUENCE</scope>
    <source>
        <strain evidence="5">BC1065</strain>
    </source>
</reference>
<evidence type="ECO:0000313" key="6">
    <source>
        <dbReference type="Proteomes" id="UP000807716"/>
    </source>
</evidence>
<gene>
    <name evidence="5" type="ORF">DFQ27_008536</name>
</gene>
<comment type="similarity">
    <text evidence="1 2">Belongs to the nucleosome assembly protein (NAP) family.</text>
</comment>
<dbReference type="Proteomes" id="UP000807716">
    <property type="component" value="Unassembled WGS sequence"/>
</dbReference>
<feature type="region of interest" description="Disordered" evidence="4">
    <location>
        <begin position="189"/>
        <end position="226"/>
    </location>
</feature>
<proteinExistence type="inferred from homology"/>
<evidence type="ECO:0000256" key="4">
    <source>
        <dbReference type="SAM" id="MobiDB-lite"/>
    </source>
</evidence>
<organism evidence="5 6">
    <name type="scientific">Actinomortierella ambigua</name>
    <dbReference type="NCBI Taxonomy" id="1343610"/>
    <lineage>
        <taxon>Eukaryota</taxon>
        <taxon>Fungi</taxon>
        <taxon>Fungi incertae sedis</taxon>
        <taxon>Mucoromycota</taxon>
        <taxon>Mortierellomycotina</taxon>
        <taxon>Mortierellomycetes</taxon>
        <taxon>Mortierellales</taxon>
        <taxon>Mortierellaceae</taxon>
        <taxon>Actinomortierella</taxon>
    </lineage>
</organism>
<dbReference type="InterPro" id="IPR002164">
    <property type="entry name" value="NAP_family"/>
</dbReference>
<evidence type="ECO:0000256" key="2">
    <source>
        <dbReference type="RuleBase" id="RU003876"/>
    </source>
</evidence>
<name>A0A9P6UBB5_9FUNG</name>
<evidence type="ECO:0000256" key="1">
    <source>
        <dbReference type="ARBA" id="ARBA00009947"/>
    </source>
</evidence>
<comment type="caution">
    <text evidence="5">The sequence shown here is derived from an EMBL/GenBank/DDBJ whole genome shotgun (WGS) entry which is preliminary data.</text>
</comment>
<sequence length="226" mass="25997">MPEISETALKVIEEDLAQIAKEVADAELVIAKKRNEVMKPIFEKRRAAFKQIPSFWPQVFENHHAFGSFLDENDGAVLKHLTDLWVEHDPENPRNYKITFTFSDNDYFKNKELVKEVVFDENDGPTSKAFKIEWKEGKDLTSKGSKRKRGAEDDAEDDEESFFAWFAGEDASLADMIAEDVFPEAFSHYLGESMNDDSDLESVDLEEDDEDEEDEDEEPKKKSAKK</sequence>
<protein>
    <submittedName>
        <fullName evidence="5">Uncharacterized protein</fullName>
    </submittedName>
</protein>